<dbReference type="RefSeq" id="WP_110986194.1">
    <property type="nucleotide sequence ID" value="NZ_CAWNWM010000006.1"/>
</dbReference>
<gene>
    <name evidence="3" type="ORF">C1752_02224</name>
</gene>
<feature type="domain" description="RNA-binding protein Tab2-like N-terminal" evidence="1">
    <location>
        <begin position="4"/>
        <end position="114"/>
    </location>
</feature>
<feature type="domain" description="RNA-binding protein Tab2/Atab2 C-terminal" evidence="2">
    <location>
        <begin position="131"/>
        <end position="282"/>
    </location>
</feature>
<evidence type="ECO:0000313" key="4">
    <source>
        <dbReference type="Proteomes" id="UP000248857"/>
    </source>
</evidence>
<proteinExistence type="predicted"/>
<dbReference type="InterPro" id="IPR046760">
    <property type="entry name" value="Tab2-like_N"/>
</dbReference>
<dbReference type="EMBL" id="PQWO01000006">
    <property type="protein sequence ID" value="PZD73258.1"/>
    <property type="molecule type" value="Genomic_DNA"/>
</dbReference>
<keyword evidence="4" id="KW-1185">Reference proteome</keyword>
<dbReference type="OrthoDB" id="420270at2"/>
<dbReference type="Pfam" id="PF20429">
    <property type="entry name" value="Tab2-like_C"/>
    <property type="match status" value="1"/>
</dbReference>
<evidence type="ECO:0000259" key="1">
    <source>
        <dbReference type="Pfam" id="PF06485"/>
    </source>
</evidence>
<evidence type="ECO:0008006" key="5">
    <source>
        <dbReference type="Google" id="ProtNLM"/>
    </source>
</evidence>
<dbReference type="InterPro" id="IPR009472">
    <property type="entry name" value="Tab2-like"/>
</dbReference>
<dbReference type="GO" id="GO:0003723">
    <property type="term" value="F:RNA binding"/>
    <property type="evidence" value="ECO:0007669"/>
    <property type="project" value="InterPro"/>
</dbReference>
<accession>A0A2W1JIH8</accession>
<evidence type="ECO:0000259" key="2">
    <source>
        <dbReference type="Pfam" id="PF20429"/>
    </source>
</evidence>
<dbReference type="PANTHER" id="PTHR34556">
    <property type="match status" value="1"/>
</dbReference>
<sequence>MTKVWEIDFYSRPILDEQQKKIWELLVCDTQRSFEYTQQCSGAEANARWLQNALTEAMEQWRQSQGVAVSEQPEKIRFFRRQMSSIITRACKGIGIPAQASRRTFAIYQWLQERSLQVYPQHPGYQPLMAPPAQFDPMPPQSLPDALVGQSWSIATLPLSAFSEMQDWEIAFNDPFPLELVKLPADTNIPGLIIFSERAVPLAGWMSGLELAFLKFSPTPKPQLLLETGLVERWVLSNLQDPTLATEVEAFERTKQEAQQLHFLAIQSSPEAQDFAGFWLLQELLPD</sequence>
<dbReference type="InterPro" id="IPR046761">
    <property type="entry name" value="Tab2-like_C"/>
</dbReference>
<organism evidence="3 4">
    <name type="scientific">Acaryochloris thomasi RCC1774</name>
    <dbReference type="NCBI Taxonomy" id="1764569"/>
    <lineage>
        <taxon>Bacteria</taxon>
        <taxon>Bacillati</taxon>
        <taxon>Cyanobacteriota</taxon>
        <taxon>Cyanophyceae</taxon>
        <taxon>Acaryochloridales</taxon>
        <taxon>Acaryochloridaceae</taxon>
        <taxon>Acaryochloris</taxon>
        <taxon>Acaryochloris thomasi</taxon>
    </lineage>
</organism>
<name>A0A2W1JIH8_9CYAN</name>
<evidence type="ECO:0000313" key="3">
    <source>
        <dbReference type="EMBL" id="PZD73258.1"/>
    </source>
</evidence>
<dbReference type="AlphaFoldDB" id="A0A2W1JIH8"/>
<dbReference type="Proteomes" id="UP000248857">
    <property type="component" value="Unassembled WGS sequence"/>
</dbReference>
<protein>
    <recommendedName>
        <fullName evidence="5">DUF1092 family protein</fullName>
    </recommendedName>
</protein>
<dbReference type="Pfam" id="PF06485">
    <property type="entry name" value="Tab2-like_N"/>
    <property type="match status" value="1"/>
</dbReference>
<dbReference type="PANTHER" id="PTHR34556:SF2">
    <property type="entry name" value="PROTEIN TAB2 HOMOLOG, CHLOROPLASTIC"/>
    <property type="match status" value="1"/>
</dbReference>
<reference evidence="3 4" key="1">
    <citation type="journal article" date="2018" name="Sci. Rep.">
        <title>A novel species of the marine cyanobacterium Acaryochloris with a unique pigment content and lifestyle.</title>
        <authorList>
            <person name="Partensky F."/>
            <person name="Six C."/>
            <person name="Ratin M."/>
            <person name="Garczarek L."/>
            <person name="Vaulot D."/>
            <person name="Probert I."/>
            <person name="Calteau A."/>
            <person name="Gourvil P."/>
            <person name="Marie D."/>
            <person name="Grebert T."/>
            <person name="Bouchier C."/>
            <person name="Le Panse S."/>
            <person name="Gachenot M."/>
            <person name="Rodriguez F."/>
            <person name="Garrido J.L."/>
        </authorList>
    </citation>
    <scope>NUCLEOTIDE SEQUENCE [LARGE SCALE GENOMIC DNA]</scope>
    <source>
        <strain evidence="3 4">RCC1774</strain>
    </source>
</reference>
<comment type="caution">
    <text evidence="3">The sequence shown here is derived from an EMBL/GenBank/DDBJ whole genome shotgun (WGS) entry which is preliminary data.</text>
</comment>